<proteinExistence type="predicted"/>
<dbReference type="InterPro" id="IPR000905">
    <property type="entry name" value="Gcp-like_dom"/>
</dbReference>
<dbReference type="SUPFAM" id="SSF53067">
    <property type="entry name" value="Actin-like ATPase domain"/>
    <property type="match status" value="1"/>
</dbReference>
<protein>
    <submittedName>
        <fullName evidence="2">tRNA threonylcarbamoyladenosine biosynthesis protein TsaB</fullName>
    </submittedName>
</protein>
<accession>A0A2W1JPQ0</accession>
<dbReference type="OrthoDB" id="9784166at2"/>
<dbReference type="Proteomes" id="UP000248857">
    <property type="component" value="Unassembled WGS sequence"/>
</dbReference>
<reference evidence="2 3" key="1">
    <citation type="journal article" date="2018" name="Sci. Rep.">
        <title>A novel species of the marine cyanobacterium Acaryochloris with a unique pigment content and lifestyle.</title>
        <authorList>
            <person name="Partensky F."/>
            <person name="Six C."/>
            <person name="Ratin M."/>
            <person name="Garczarek L."/>
            <person name="Vaulot D."/>
            <person name="Probert I."/>
            <person name="Calteau A."/>
            <person name="Gourvil P."/>
            <person name="Marie D."/>
            <person name="Grebert T."/>
            <person name="Bouchier C."/>
            <person name="Le Panse S."/>
            <person name="Gachenot M."/>
            <person name="Rodriguez F."/>
            <person name="Garrido J.L."/>
        </authorList>
    </citation>
    <scope>NUCLEOTIDE SEQUENCE [LARGE SCALE GENOMIC DNA]</scope>
    <source>
        <strain evidence="2 3">RCC1774</strain>
    </source>
</reference>
<comment type="caution">
    <text evidence="2">The sequence shown here is derived from an EMBL/GenBank/DDBJ whole genome shotgun (WGS) entry which is preliminary data.</text>
</comment>
<dbReference type="InterPro" id="IPR022496">
    <property type="entry name" value="T6A_TsaB"/>
</dbReference>
<evidence type="ECO:0000259" key="1">
    <source>
        <dbReference type="Pfam" id="PF00814"/>
    </source>
</evidence>
<evidence type="ECO:0000313" key="3">
    <source>
        <dbReference type="Proteomes" id="UP000248857"/>
    </source>
</evidence>
<name>A0A2W1JPQ0_9CYAN</name>
<sequence>MQPSFPSSSAQSVLGIDTTGPTLRLGLSNFADVNRNQSWELGRDLSMYLHQSLATFMPPCGWPDLAWIVVAKGPGGYTGTRLGVVTARTLAQQLNLPLYGVSTLAMFAWVYITGEHCQPDVPLAVDMPGQKGHVHGGIYQLMADQTLEVRSCDRHLTHSEWDVALAQQNIEHRLSLPTAVLSDRSLSQALLTLGQQQQVKGYSAWDSVLPHYR</sequence>
<dbReference type="AlphaFoldDB" id="A0A2W1JPQ0"/>
<dbReference type="NCBIfam" id="TIGR03725">
    <property type="entry name" value="T6A_YeaZ"/>
    <property type="match status" value="1"/>
</dbReference>
<feature type="domain" description="Gcp-like" evidence="1">
    <location>
        <begin position="63"/>
        <end position="134"/>
    </location>
</feature>
<evidence type="ECO:0000313" key="2">
    <source>
        <dbReference type="EMBL" id="PZD75293.1"/>
    </source>
</evidence>
<dbReference type="Pfam" id="PF00814">
    <property type="entry name" value="TsaD"/>
    <property type="match status" value="1"/>
</dbReference>
<dbReference type="GO" id="GO:0002949">
    <property type="term" value="P:tRNA threonylcarbamoyladenosine modification"/>
    <property type="evidence" value="ECO:0007669"/>
    <property type="project" value="InterPro"/>
</dbReference>
<dbReference type="RefSeq" id="WP_158534979.1">
    <property type="nucleotide sequence ID" value="NZ_CAWNWM010000001.1"/>
</dbReference>
<organism evidence="2 3">
    <name type="scientific">Acaryochloris thomasi RCC1774</name>
    <dbReference type="NCBI Taxonomy" id="1764569"/>
    <lineage>
        <taxon>Bacteria</taxon>
        <taxon>Bacillati</taxon>
        <taxon>Cyanobacteriota</taxon>
        <taxon>Cyanophyceae</taxon>
        <taxon>Acaryochloridales</taxon>
        <taxon>Acaryochloridaceae</taxon>
        <taxon>Acaryochloris</taxon>
        <taxon>Acaryochloris thomasi</taxon>
    </lineage>
</organism>
<dbReference type="InterPro" id="IPR043129">
    <property type="entry name" value="ATPase_NBD"/>
</dbReference>
<keyword evidence="3" id="KW-1185">Reference proteome</keyword>
<dbReference type="Gene3D" id="3.30.420.40">
    <property type="match status" value="1"/>
</dbReference>
<gene>
    <name evidence="2" type="primary">tsaB_1</name>
    <name evidence="2" type="ORF">C1752_00284</name>
</gene>
<dbReference type="EMBL" id="PQWO01000001">
    <property type="protein sequence ID" value="PZD75293.1"/>
    <property type="molecule type" value="Genomic_DNA"/>
</dbReference>